<sequence>MLKSTGAAAQRASALTTVARVMVTSVVTETARPTWTFTEVAFTDTVTSERRTSLSETSPQGAESTGTAQLQSSLQSVQVDTTSPVPVPTSIPPTENPSTRSAGYWSSISGLLTVQTSWESVSSPSSSSESTNSSSLESSSSFSSPTLLTTPSSLRPSVLSSISKSTSASSPVSESQSSTSPVTASPTSPFQSPISTPLTGLGPDSSPTQSPSGQSHHHTPSTGVIVGSAIGGAAVVALIVLTCILFYRHRRTLSHRRQASRQRLLPTSASMINGFHGRRFSQPLPVPASPVIPSAQVFHPRRYSNPAIAATYPNPSYDMLYPYSQAPHNLLEDPFTDPEYHPLNRSLSPIIEVSPPTRTASIYSRSSWDGALKAAESHESTQLSPYNYNYPSQSTLTLETSGSGSRYPNTLNSSRRSDPFDLEPPPNTLQWPLPFQPHPSH</sequence>
<feature type="compositionally biased region" description="Low complexity" evidence="1">
    <location>
        <begin position="394"/>
        <end position="405"/>
    </location>
</feature>
<evidence type="ECO:0000313" key="3">
    <source>
        <dbReference type="EMBL" id="OQD70169.1"/>
    </source>
</evidence>
<protein>
    <submittedName>
        <fullName evidence="3">Uncharacterized protein</fullName>
    </submittedName>
</protein>
<feature type="compositionally biased region" description="Low complexity" evidence="1">
    <location>
        <begin position="120"/>
        <end position="189"/>
    </location>
</feature>
<feature type="compositionally biased region" description="Polar residues" evidence="1">
    <location>
        <begin position="59"/>
        <end position="68"/>
    </location>
</feature>
<feature type="transmembrane region" description="Helical" evidence="2">
    <location>
        <begin position="224"/>
        <end position="247"/>
    </location>
</feature>
<dbReference type="AlphaFoldDB" id="A0A1V6NZQ8"/>
<evidence type="ECO:0000256" key="2">
    <source>
        <dbReference type="SAM" id="Phobius"/>
    </source>
</evidence>
<gene>
    <name evidence="3" type="ORF">PENDEC_c026G04446</name>
</gene>
<keyword evidence="2" id="KW-1133">Transmembrane helix</keyword>
<accession>A0A1V6NZQ8</accession>
<feature type="compositionally biased region" description="Low complexity" evidence="1">
    <location>
        <begin position="69"/>
        <end position="84"/>
    </location>
</feature>
<dbReference type="STRING" id="69771.A0A1V6NZQ8"/>
<evidence type="ECO:0000313" key="4">
    <source>
        <dbReference type="Proteomes" id="UP000191522"/>
    </source>
</evidence>
<feature type="region of interest" description="Disordered" evidence="1">
    <location>
        <begin position="46"/>
        <end position="103"/>
    </location>
</feature>
<evidence type="ECO:0000256" key="1">
    <source>
        <dbReference type="SAM" id="MobiDB-lite"/>
    </source>
</evidence>
<keyword evidence="4" id="KW-1185">Reference proteome</keyword>
<dbReference type="OrthoDB" id="4369808at2759"/>
<feature type="region of interest" description="Disordered" evidence="1">
    <location>
        <begin position="394"/>
        <end position="441"/>
    </location>
</feature>
<organism evidence="3 4">
    <name type="scientific">Penicillium decumbens</name>
    <dbReference type="NCBI Taxonomy" id="69771"/>
    <lineage>
        <taxon>Eukaryota</taxon>
        <taxon>Fungi</taxon>
        <taxon>Dikarya</taxon>
        <taxon>Ascomycota</taxon>
        <taxon>Pezizomycotina</taxon>
        <taxon>Eurotiomycetes</taxon>
        <taxon>Eurotiomycetidae</taxon>
        <taxon>Eurotiales</taxon>
        <taxon>Aspergillaceae</taxon>
        <taxon>Penicillium</taxon>
    </lineage>
</organism>
<feature type="region of interest" description="Disordered" evidence="1">
    <location>
        <begin position="120"/>
        <end position="221"/>
    </location>
</feature>
<dbReference type="Proteomes" id="UP000191522">
    <property type="component" value="Unassembled WGS sequence"/>
</dbReference>
<dbReference type="CDD" id="cd12087">
    <property type="entry name" value="TM_EGFR-like"/>
    <property type="match status" value="1"/>
</dbReference>
<comment type="caution">
    <text evidence="3">The sequence shown here is derived from an EMBL/GenBank/DDBJ whole genome shotgun (WGS) entry which is preliminary data.</text>
</comment>
<dbReference type="OMA" id="ACALYMR"/>
<feature type="compositionally biased region" description="Polar residues" evidence="1">
    <location>
        <begin position="205"/>
        <end position="214"/>
    </location>
</feature>
<proteinExistence type="predicted"/>
<dbReference type="EMBL" id="MDYL01000026">
    <property type="protein sequence ID" value="OQD70169.1"/>
    <property type="molecule type" value="Genomic_DNA"/>
</dbReference>
<keyword evidence="2" id="KW-0472">Membrane</keyword>
<reference evidence="4" key="1">
    <citation type="journal article" date="2017" name="Nat. Microbiol.">
        <title>Global analysis of biosynthetic gene clusters reveals vast potential of secondary metabolite production in Penicillium species.</title>
        <authorList>
            <person name="Nielsen J.C."/>
            <person name="Grijseels S."/>
            <person name="Prigent S."/>
            <person name="Ji B."/>
            <person name="Dainat J."/>
            <person name="Nielsen K.F."/>
            <person name="Frisvad J.C."/>
            <person name="Workman M."/>
            <person name="Nielsen J."/>
        </authorList>
    </citation>
    <scope>NUCLEOTIDE SEQUENCE [LARGE SCALE GENOMIC DNA]</scope>
    <source>
        <strain evidence="4">IBT 11843</strain>
    </source>
</reference>
<name>A0A1V6NZQ8_PENDC</name>
<keyword evidence="2" id="KW-0812">Transmembrane</keyword>
<feature type="compositionally biased region" description="Pro residues" evidence="1">
    <location>
        <begin position="85"/>
        <end position="95"/>
    </location>
</feature>